<dbReference type="InterPro" id="IPR029063">
    <property type="entry name" value="SAM-dependent_MTases_sf"/>
</dbReference>
<dbReference type="HOGENOM" id="CLU_921788_0_0_1"/>
<proteinExistence type="predicted"/>
<protein>
    <recommendedName>
        <fullName evidence="3">Methyltransferase domain-containing protein</fullName>
    </recommendedName>
</protein>
<dbReference type="AlphaFoldDB" id="A0A0D2ISN9"/>
<dbReference type="SUPFAM" id="SSF53335">
    <property type="entry name" value="S-adenosyl-L-methionine-dependent methyltransferases"/>
    <property type="match status" value="1"/>
</dbReference>
<dbReference type="RefSeq" id="XP_013267002.1">
    <property type="nucleotide sequence ID" value="XM_013411548.1"/>
</dbReference>
<dbReference type="CDD" id="cd02440">
    <property type="entry name" value="AdoMet_MTases"/>
    <property type="match status" value="1"/>
</dbReference>
<accession>A0A0D2ISN9</accession>
<dbReference type="Proteomes" id="UP000053617">
    <property type="component" value="Unassembled WGS sequence"/>
</dbReference>
<dbReference type="VEuPathDB" id="FungiDB:Z518_10717"/>
<gene>
    <name evidence="1" type="ORF">Z518_10717</name>
</gene>
<evidence type="ECO:0008006" key="3">
    <source>
        <dbReference type="Google" id="ProtNLM"/>
    </source>
</evidence>
<sequence>MSLSASETAPFYPSTRNIPESARLKAQSDLITDVAGGLILCPIDLAASSLRILDSGTGDGQFLAQLRSRLAHPDSATVVGTDVASSESGLPSFVEWHKQNINTEWPSEWQGTFDLVHQRNVLFVAGGFDRAVKAATRLAKLVKPGGWIQIVEGHMPNAPISESDRPHIKMTEISGQFLNLGGFDTAPSTRLPELLKESDELQSIRGLELSTRIGMGAKDELREARRIWLKAFGNGLGNGLAQIGDKAPMGQAEFYDLMDQVEWEAEI</sequence>
<keyword evidence="2" id="KW-1185">Reference proteome</keyword>
<name>A0A0D2ISN9_9EURO</name>
<evidence type="ECO:0000313" key="1">
    <source>
        <dbReference type="EMBL" id="KIW99789.1"/>
    </source>
</evidence>
<reference evidence="1 2" key="1">
    <citation type="submission" date="2015-01" db="EMBL/GenBank/DDBJ databases">
        <title>The Genome Sequence of Rhinocladiella mackenzie CBS 650.93.</title>
        <authorList>
            <consortium name="The Broad Institute Genomics Platform"/>
            <person name="Cuomo C."/>
            <person name="de Hoog S."/>
            <person name="Gorbushina A."/>
            <person name="Stielow B."/>
            <person name="Teixiera M."/>
            <person name="Abouelleil A."/>
            <person name="Chapman S.B."/>
            <person name="Priest M."/>
            <person name="Young S.K."/>
            <person name="Wortman J."/>
            <person name="Nusbaum C."/>
            <person name="Birren B."/>
        </authorList>
    </citation>
    <scope>NUCLEOTIDE SEQUENCE [LARGE SCALE GENOMIC DNA]</scope>
    <source>
        <strain evidence="1 2">CBS 650.93</strain>
    </source>
</reference>
<organism evidence="1 2">
    <name type="scientific">Rhinocladiella mackenziei CBS 650.93</name>
    <dbReference type="NCBI Taxonomy" id="1442369"/>
    <lineage>
        <taxon>Eukaryota</taxon>
        <taxon>Fungi</taxon>
        <taxon>Dikarya</taxon>
        <taxon>Ascomycota</taxon>
        <taxon>Pezizomycotina</taxon>
        <taxon>Eurotiomycetes</taxon>
        <taxon>Chaetothyriomycetidae</taxon>
        <taxon>Chaetothyriales</taxon>
        <taxon>Herpotrichiellaceae</taxon>
        <taxon>Rhinocladiella</taxon>
    </lineage>
</organism>
<dbReference type="Gene3D" id="3.40.50.150">
    <property type="entry name" value="Vaccinia Virus protein VP39"/>
    <property type="match status" value="1"/>
</dbReference>
<dbReference type="OrthoDB" id="184880at2759"/>
<dbReference type="EMBL" id="KN847484">
    <property type="protein sequence ID" value="KIW99789.1"/>
    <property type="molecule type" value="Genomic_DNA"/>
</dbReference>
<dbReference type="Pfam" id="PF13489">
    <property type="entry name" value="Methyltransf_23"/>
    <property type="match status" value="1"/>
</dbReference>
<dbReference type="GeneID" id="25298788"/>
<dbReference type="STRING" id="1442369.A0A0D2ISN9"/>
<evidence type="ECO:0000313" key="2">
    <source>
        <dbReference type="Proteomes" id="UP000053617"/>
    </source>
</evidence>